<dbReference type="EMBL" id="QKLU01000003">
    <property type="protein sequence ID" value="PYF75091.1"/>
    <property type="molecule type" value="Genomic_DNA"/>
</dbReference>
<dbReference type="AlphaFoldDB" id="A0A318UFZ7"/>
<protein>
    <submittedName>
        <fullName evidence="1">RloB-like protein</fullName>
    </submittedName>
</protein>
<dbReference type="InterPro" id="IPR025591">
    <property type="entry name" value="RloB"/>
</dbReference>
<name>A0A318UFZ7_9SPHI</name>
<dbReference type="RefSeq" id="WP_170123308.1">
    <property type="nucleotide sequence ID" value="NZ_QKLU01000003.1"/>
</dbReference>
<sequence length="205" mass="24102">MGRERKLINVRESVALVGDGETERIYFSDVKQTDRPKSLTLAPDFPKKLGSYRGVLDRAMQLIENHSRVYALIDMDKIIQDHQQDKYREYKIRAENNGITVLENNPCFEVWFLLHFIDIGKNFSNCNEVSGEIRRKNYIPGYNKSEKFLTAARLYGTHKEKLISTAMKNAASLEKNRDERGQFYPRAETFKFFEWYFLELKNNKA</sequence>
<accession>A0A318UFZ7</accession>
<reference evidence="1 2" key="1">
    <citation type="submission" date="2018-06" db="EMBL/GenBank/DDBJ databases">
        <title>Genomic Encyclopedia of Archaeal and Bacterial Type Strains, Phase II (KMG-II): from individual species to whole genera.</title>
        <authorList>
            <person name="Goeker M."/>
        </authorList>
    </citation>
    <scope>NUCLEOTIDE SEQUENCE [LARGE SCALE GENOMIC DNA]</scope>
    <source>
        <strain evidence="1 2">DSM 27372</strain>
    </source>
</reference>
<organism evidence="1 2">
    <name type="scientific">Pedobacter nutrimenti</name>
    <dbReference type="NCBI Taxonomy" id="1241337"/>
    <lineage>
        <taxon>Bacteria</taxon>
        <taxon>Pseudomonadati</taxon>
        <taxon>Bacteroidota</taxon>
        <taxon>Sphingobacteriia</taxon>
        <taxon>Sphingobacteriales</taxon>
        <taxon>Sphingobacteriaceae</taxon>
        <taxon>Pedobacter</taxon>
    </lineage>
</organism>
<evidence type="ECO:0000313" key="1">
    <source>
        <dbReference type="EMBL" id="PYF75091.1"/>
    </source>
</evidence>
<evidence type="ECO:0000313" key="2">
    <source>
        <dbReference type="Proteomes" id="UP000248198"/>
    </source>
</evidence>
<proteinExistence type="predicted"/>
<gene>
    <name evidence="1" type="ORF">B0O44_103538</name>
</gene>
<dbReference type="Proteomes" id="UP000248198">
    <property type="component" value="Unassembled WGS sequence"/>
</dbReference>
<comment type="caution">
    <text evidence="1">The sequence shown here is derived from an EMBL/GenBank/DDBJ whole genome shotgun (WGS) entry which is preliminary data.</text>
</comment>
<keyword evidence="2" id="KW-1185">Reference proteome</keyword>
<dbReference type="Pfam" id="PF13707">
    <property type="entry name" value="RloB"/>
    <property type="match status" value="1"/>
</dbReference>